<dbReference type="Gene3D" id="1.10.260.40">
    <property type="entry name" value="lambda repressor-like DNA-binding domains"/>
    <property type="match status" value="1"/>
</dbReference>
<proteinExistence type="predicted"/>
<protein>
    <submittedName>
        <fullName evidence="1">Putative terminase</fullName>
    </submittedName>
</protein>
<dbReference type="AlphaFoldDB" id="A0A6H1ZEU7"/>
<accession>A0A6H1ZEU7</accession>
<name>A0A6H1ZEU7_9ZZZZ</name>
<dbReference type="EMBL" id="MT144616">
    <property type="protein sequence ID" value="QJH95283.1"/>
    <property type="molecule type" value="Genomic_DNA"/>
</dbReference>
<organism evidence="1">
    <name type="scientific">viral metagenome</name>
    <dbReference type="NCBI Taxonomy" id="1070528"/>
    <lineage>
        <taxon>unclassified sequences</taxon>
        <taxon>metagenomes</taxon>
        <taxon>organismal metagenomes</taxon>
    </lineage>
</organism>
<dbReference type="EMBL" id="MT143999">
    <property type="protein sequence ID" value="QJA45907.1"/>
    <property type="molecule type" value="Genomic_DNA"/>
</dbReference>
<gene>
    <name evidence="1" type="ORF">TM448A00287_0029</name>
    <name evidence="2" type="ORF">TM448B00362_0029</name>
</gene>
<dbReference type="InterPro" id="IPR010982">
    <property type="entry name" value="Lambda_DNA-bd_dom_sf"/>
</dbReference>
<evidence type="ECO:0000313" key="1">
    <source>
        <dbReference type="EMBL" id="QJA45907.1"/>
    </source>
</evidence>
<reference evidence="1" key="1">
    <citation type="submission" date="2020-03" db="EMBL/GenBank/DDBJ databases">
        <title>The deep terrestrial virosphere.</title>
        <authorList>
            <person name="Holmfeldt K."/>
            <person name="Nilsson E."/>
            <person name="Simone D."/>
            <person name="Lopez-Fernandez M."/>
            <person name="Wu X."/>
            <person name="de Brujin I."/>
            <person name="Lundin D."/>
            <person name="Andersson A."/>
            <person name="Bertilsson S."/>
            <person name="Dopson M."/>
        </authorList>
    </citation>
    <scope>NUCLEOTIDE SEQUENCE</scope>
    <source>
        <strain evidence="1">TM448A00287</strain>
        <strain evidence="2">TM448B00362</strain>
    </source>
</reference>
<evidence type="ECO:0000313" key="2">
    <source>
        <dbReference type="EMBL" id="QJH95283.1"/>
    </source>
</evidence>
<dbReference type="GO" id="GO:0003677">
    <property type="term" value="F:DNA binding"/>
    <property type="evidence" value="ECO:0007669"/>
    <property type="project" value="InterPro"/>
</dbReference>
<sequence>MKRKVGRPKKKEESINKKLLKELYLLGKTDAQVAELIGVNVLTIHRWKKKFPNLCKTLKDWKQEADEKVEKSLYQRALGYEVEEITQEPRISLDKDNGKERVLVITKIVKKQVAASEVACIFWLKNRQPDKWRETKEFTIPDADKYFKAIADALAQSDTDTDSVL</sequence>